<accession>A0A843YJI1</accession>
<dbReference type="AlphaFoldDB" id="A0A843YJI1"/>
<evidence type="ECO:0000259" key="1">
    <source>
        <dbReference type="PROSITE" id="PS51186"/>
    </source>
</evidence>
<dbReference type="OrthoDB" id="9801656at2"/>
<dbReference type="RefSeq" id="WP_153233100.1">
    <property type="nucleotide sequence ID" value="NZ_WINI01000001.1"/>
</dbReference>
<sequence>MTELTSNRIILREWRDEDLAPFAALNVDPKVMEYFPAPLSRAESDAMVARIRSLFDDFGYGLWALEIPGVTAFAGMVGLNQVRFDAPFTPAVEVGWRLAHAYWGKGYASEAAQLSLTYGFETLQLPEIVSLTATSNHRSQAVMQRIGMTRNANDDFDHPKLAPGHPLQRHVLYRKQRS</sequence>
<dbReference type="InterPro" id="IPR051531">
    <property type="entry name" value="N-acetyltransferase"/>
</dbReference>
<dbReference type="PANTHER" id="PTHR43792:SF1">
    <property type="entry name" value="N-ACETYLTRANSFERASE DOMAIN-CONTAINING PROTEIN"/>
    <property type="match status" value="1"/>
</dbReference>
<dbReference type="EMBL" id="WINI01000001">
    <property type="protein sequence ID" value="MQQ99534.1"/>
    <property type="molecule type" value="Genomic_DNA"/>
</dbReference>
<feature type="domain" description="N-acetyltransferase" evidence="1">
    <location>
        <begin position="9"/>
        <end position="178"/>
    </location>
</feature>
<comment type="caution">
    <text evidence="2">The sequence shown here is derived from an EMBL/GenBank/DDBJ whole genome shotgun (WGS) entry which is preliminary data.</text>
</comment>
<dbReference type="Gene3D" id="3.40.630.30">
    <property type="match status" value="1"/>
</dbReference>
<dbReference type="InterPro" id="IPR000182">
    <property type="entry name" value="GNAT_dom"/>
</dbReference>
<dbReference type="Proteomes" id="UP000451565">
    <property type="component" value="Unassembled WGS sequence"/>
</dbReference>
<keyword evidence="3" id="KW-1185">Reference proteome</keyword>
<gene>
    <name evidence="2" type="ORF">GEV47_02385</name>
</gene>
<proteinExistence type="predicted"/>
<evidence type="ECO:0000313" key="2">
    <source>
        <dbReference type="EMBL" id="MQQ99534.1"/>
    </source>
</evidence>
<name>A0A843YJI1_9BURK</name>
<dbReference type="GO" id="GO:0016747">
    <property type="term" value="F:acyltransferase activity, transferring groups other than amino-acyl groups"/>
    <property type="evidence" value="ECO:0007669"/>
    <property type="project" value="InterPro"/>
</dbReference>
<dbReference type="InterPro" id="IPR016181">
    <property type="entry name" value="Acyl_CoA_acyltransferase"/>
</dbReference>
<protein>
    <submittedName>
        <fullName evidence="2">GNAT family N-acetyltransferase</fullName>
    </submittedName>
</protein>
<dbReference type="PROSITE" id="PS51186">
    <property type="entry name" value="GNAT"/>
    <property type="match status" value="1"/>
</dbReference>
<keyword evidence="2" id="KW-0808">Transferase</keyword>
<organism evidence="2 3">
    <name type="scientific">Glaciimonas soli</name>
    <dbReference type="NCBI Taxonomy" id="2590999"/>
    <lineage>
        <taxon>Bacteria</taxon>
        <taxon>Pseudomonadati</taxon>
        <taxon>Pseudomonadota</taxon>
        <taxon>Betaproteobacteria</taxon>
        <taxon>Burkholderiales</taxon>
        <taxon>Oxalobacteraceae</taxon>
        <taxon>Glaciimonas</taxon>
    </lineage>
</organism>
<dbReference type="SUPFAM" id="SSF55729">
    <property type="entry name" value="Acyl-CoA N-acyltransferases (Nat)"/>
    <property type="match status" value="1"/>
</dbReference>
<reference evidence="2 3" key="1">
    <citation type="submission" date="2019-10" db="EMBL/GenBank/DDBJ databases">
        <title>Glaciimonas soli sp. nov., a psychrophilic bacterium isolated from the forest soil of a high elevation mountain in Taiwan.</title>
        <authorList>
            <person name="Wang L.-T."/>
            <person name="Shieh W.Y."/>
        </authorList>
    </citation>
    <scope>NUCLEOTIDE SEQUENCE [LARGE SCALE GENOMIC DNA]</scope>
    <source>
        <strain evidence="2 3">GS1</strain>
    </source>
</reference>
<dbReference type="Pfam" id="PF13302">
    <property type="entry name" value="Acetyltransf_3"/>
    <property type="match status" value="1"/>
</dbReference>
<evidence type="ECO:0000313" key="3">
    <source>
        <dbReference type="Proteomes" id="UP000451565"/>
    </source>
</evidence>
<dbReference type="PANTHER" id="PTHR43792">
    <property type="entry name" value="GNAT FAMILY, PUTATIVE (AFU_ORTHOLOGUE AFUA_3G00765)-RELATED-RELATED"/>
    <property type="match status" value="1"/>
</dbReference>